<evidence type="ECO:0000256" key="3">
    <source>
        <dbReference type="ARBA" id="ARBA00022490"/>
    </source>
</evidence>
<evidence type="ECO:0000313" key="14">
    <source>
        <dbReference type="Proteomes" id="UP000516360"/>
    </source>
</evidence>
<gene>
    <name evidence="10 13" type="primary">glyS</name>
    <name evidence="13" type="ORF">JZK55_10510</name>
</gene>
<dbReference type="PANTHER" id="PTHR30075">
    <property type="entry name" value="GLYCYL-TRNA SYNTHETASE"/>
    <property type="match status" value="1"/>
</dbReference>
<evidence type="ECO:0000256" key="9">
    <source>
        <dbReference type="ARBA" id="ARBA00047937"/>
    </source>
</evidence>
<dbReference type="GO" id="GO:0004814">
    <property type="term" value="F:arginine-tRNA ligase activity"/>
    <property type="evidence" value="ECO:0007669"/>
    <property type="project" value="InterPro"/>
</dbReference>
<keyword evidence="3 10" id="KW-0963">Cytoplasm</keyword>
<dbReference type="HAMAP" id="MF_00255">
    <property type="entry name" value="Gly_tRNA_synth_beta"/>
    <property type="match status" value="1"/>
</dbReference>
<comment type="catalytic activity">
    <reaction evidence="9 10">
        <text>tRNA(Gly) + glycine + ATP = glycyl-tRNA(Gly) + AMP + diphosphate</text>
        <dbReference type="Rhea" id="RHEA:16013"/>
        <dbReference type="Rhea" id="RHEA-COMP:9664"/>
        <dbReference type="Rhea" id="RHEA-COMP:9683"/>
        <dbReference type="ChEBI" id="CHEBI:30616"/>
        <dbReference type="ChEBI" id="CHEBI:33019"/>
        <dbReference type="ChEBI" id="CHEBI:57305"/>
        <dbReference type="ChEBI" id="CHEBI:78442"/>
        <dbReference type="ChEBI" id="CHEBI:78522"/>
        <dbReference type="ChEBI" id="CHEBI:456215"/>
        <dbReference type="EC" id="6.1.1.14"/>
    </reaction>
</comment>
<proteinExistence type="inferred from homology"/>
<dbReference type="EMBL" id="AP022873">
    <property type="protein sequence ID" value="BCB96129.1"/>
    <property type="molecule type" value="Genomic_DNA"/>
</dbReference>
<dbReference type="GO" id="GO:0005524">
    <property type="term" value="F:ATP binding"/>
    <property type="evidence" value="ECO:0007669"/>
    <property type="project" value="UniProtKB-UniRule"/>
</dbReference>
<sequence length="724" mass="82690">MMEKIKKDNNEQKKAGAVGKNRLNNLSPAGCDSLLLLEIGTEEVPARFLPSAIIKLKENAEKIFSEYRLIYKSIKTYATPRRLSMIAEVAPVQEAAEKEVWGPPVNAAFDKDGMPTKAAEAFAKTYGLHIKDLLKKEKGKGTYVVAVIRETSQQTIDLLPDVLQRLVLSLNFPKSMRWGNGSLRFVRPIHWILSTYNNQRVIFEIDGLKSSNMTRGHRFLSPAAFEIKDCKTYINLLRNNFVILDPDERRKIILEGSQKLASTVNASLIQDNTLLEHVTYLVEYPVPILGTFPSEYLYLPDELLITVMKGHQKYFALQDDRGKLTNYFIIVSNTKIENAETVKKGAEKVIKARFEDARFYYEEDKKIHLTKRIEELKRVIYHDKLGSLYDKSMRIASIADFIANKCCQQLEHFEQFKQDVHTAALLSKTDLISGTVREFPELQGIMGGYYALNDGYNENIAKALSEQYLPGFSGDRLPETTIGAILSLSDKLDNLASFFLLGLTPTGTEDPFALRRQALGIISILIDKRYNINISELLDAALKSQREEVREQKTENIFNALIEFFEQRIEPLFQSYGYPLDSISAVMNFVKNSPFYTLKERLNAIQKFKEDSGYESFLLAIKRINNIAPKHELPPVNTDMFIQEEEKILHKDVESLTPDINSFIAENKYYDAIKLLSCLKESINRFFDKVLVMDKNEDIKQNRLSLIKSIQMLALQIADFSKLS</sequence>
<keyword evidence="5 10" id="KW-0547">Nucleotide-binding</keyword>
<feature type="domain" description="DALR anticodon binding" evidence="12">
    <location>
        <begin position="619"/>
        <end position="711"/>
    </location>
</feature>
<dbReference type="Pfam" id="PF02092">
    <property type="entry name" value="tRNA_synt_2f"/>
    <property type="match status" value="1"/>
</dbReference>
<dbReference type="KEGG" id="dtp:JZK55_10510"/>
<dbReference type="NCBIfam" id="TIGR00211">
    <property type="entry name" value="glyS"/>
    <property type="match status" value="1"/>
</dbReference>
<dbReference type="SUPFAM" id="SSF109604">
    <property type="entry name" value="HD-domain/PDEase-like"/>
    <property type="match status" value="1"/>
</dbReference>
<dbReference type="GO" id="GO:0005829">
    <property type="term" value="C:cytosol"/>
    <property type="evidence" value="ECO:0007669"/>
    <property type="project" value="TreeGrafter"/>
</dbReference>
<keyword evidence="7 10" id="KW-0648">Protein biosynthesis</keyword>
<dbReference type="InterPro" id="IPR015944">
    <property type="entry name" value="Gly-tRNA-synth_bsu"/>
</dbReference>
<dbReference type="RefSeq" id="WP_203473573.1">
    <property type="nucleotide sequence ID" value="NZ_AP022873.1"/>
</dbReference>
<dbReference type="AlphaFoldDB" id="A0A7G1H1M6"/>
<evidence type="ECO:0000259" key="12">
    <source>
        <dbReference type="Pfam" id="PF05746"/>
    </source>
</evidence>
<keyword evidence="14" id="KW-1185">Reference proteome</keyword>
<organism evidence="13 14">
    <name type="scientific">Dissulfurispira thermophila</name>
    <dbReference type="NCBI Taxonomy" id="2715679"/>
    <lineage>
        <taxon>Bacteria</taxon>
        <taxon>Pseudomonadati</taxon>
        <taxon>Nitrospirota</taxon>
        <taxon>Thermodesulfovibrionia</taxon>
        <taxon>Thermodesulfovibrionales</taxon>
        <taxon>Dissulfurispiraceae</taxon>
        <taxon>Dissulfurispira</taxon>
    </lineage>
</organism>
<evidence type="ECO:0000313" key="13">
    <source>
        <dbReference type="EMBL" id="BCB96129.1"/>
    </source>
</evidence>
<dbReference type="PRINTS" id="PR01045">
    <property type="entry name" value="TRNASYNTHGB"/>
</dbReference>
<keyword evidence="8 10" id="KW-0030">Aminoacyl-tRNA synthetase</keyword>
<evidence type="ECO:0000256" key="2">
    <source>
        <dbReference type="ARBA" id="ARBA00008226"/>
    </source>
</evidence>
<evidence type="ECO:0000256" key="5">
    <source>
        <dbReference type="ARBA" id="ARBA00022741"/>
    </source>
</evidence>
<dbReference type="GO" id="GO:0006420">
    <property type="term" value="P:arginyl-tRNA aminoacylation"/>
    <property type="evidence" value="ECO:0007669"/>
    <property type="project" value="InterPro"/>
</dbReference>
<dbReference type="Pfam" id="PF05746">
    <property type="entry name" value="DALR_1"/>
    <property type="match status" value="1"/>
</dbReference>
<feature type="compositionally biased region" description="Basic and acidic residues" evidence="11">
    <location>
        <begin position="1"/>
        <end position="14"/>
    </location>
</feature>
<dbReference type="PANTHER" id="PTHR30075:SF2">
    <property type="entry name" value="GLYCINE--TRNA LIGASE, CHLOROPLASTIC_MITOCHONDRIAL 2"/>
    <property type="match status" value="1"/>
</dbReference>
<evidence type="ECO:0000256" key="8">
    <source>
        <dbReference type="ARBA" id="ARBA00023146"/>
    </source>
</evidence>
<feature type="region of interest" description="Disordered" evidence="11">
    <location>
        <begin position="1"/>
        <end position="21"/>
    </location>
</feature>
<comment type="subunit">
    <text evidence="10">Tetramer of two alpha and two beta subunits.</text>
</comment>
<dbReference type="PROSITE" id="PS50861">
    <property type="entry name" value="AA_TRNA_LIGASE_II_GLYAB"/>
    <property type="match status" value="1"/>
</dbReference>
<evidence type="ECO:0000256" key="7">
    <source>
        <dbReference type="ARBA" id="ARBA00022917"/>
    </source>
</evidence>
<accession>A0A7G1H1M6</accession>
<keyword evidence="4 10" id="KW-0436">Ligase</keyword>
<dbReference type="GO" id="GO:0004820">
    <property type="term" value="F:glycine-tRNA ligase activity"/>
    <property type="evidence" value="ECO:0007669"/>
    <property type="project" value="UniProtKB-UniRule"/>
</dbReference>
<keyword evidence="6 10" id="KW-0067">ATP-binding</keyword>
<dbReference type="Proteomes" id="UP000516360">
    <property type="component" value="Chromosome"/>
</dbReference>
<evidence type="ECO:0000256" key="6">
    <source>
        <dbReference type="ARBA" id="ARBA00022840"/>
    </source>
</evidence>
<evidence type="ECO:0000256" key="1">
    <source>
        <dbReference type="ARBA" id="ARBA00004496"/>
    </source>
</evidence>
<dbReference type="EC" id="6.1.1.14" evidence="10"/>
<evidence type="ECO:0000256" key="4">
    <source>
        <dbReference type="ARBA" id="ARBA00022598"/>
    </source>
</evidence>
<comment type="subcellular location">
    <subcellularLocation>
        <location evidence="1 10">Cytoplasm</location>
    </subcellularLocation>
</comment>
<reference evidence="13 14" key="1">
    <citation type="submission" date="2020-03" db="EMBL/GenBank/DDBJ databases">
        <title>Complete genome sequences of two sulfur-disproportionating bacterial strains T55J and Mzg5.</title>
        <authorList>
            <person name="Umezawa K."/>
            <person name="Kojima H."/>
            <person name="Kato Y."/>
            <person name="Fukui M."/>
        </authorList>
    </citation>
    <scope>NUCLEOTIDE SEQUENCE [LARGE SCALE GENOMIC DNA]</scope>
    <source>
        <strain evidence="13 14">T55J</strain>
    </source>
</reference>
<evidence type="ECO:0000256" key="10">
    <source>
        <dbReference type="HAMAP-Rule" id="MF_00255"/>
    </source>
</evidence>
<dbReference type="InterPro" id="IPR006194">
    <property type="entry name" value="Gly-tRNA-synth_heterodimer"/>
</dbReference>
<evidence type="ECO:0000256" key="11">
    <source>
        <dbReference type="SAM" id="MobiDB-lite"/>
    </source>
</evidence>
<name>A0A7G1H1M6_9BACT</name>
<dbReference type="GO" id="GO:0006426">
    <property type="term" value="P:glycyl-tRNA aminoacylation"/>
    <property type="evidence" value="ECO:0007669"/>
    <property type="project" value="UniProtKB-UniRule"/>
</dbReference>
<protein>
    <recommendedName>
        <fullName evidence="10">Glycine--tRNA ligase beta subunit</fullName>
        <ecNumber evidence="10">6.1.1.14</ecNumber>
    </recommendedName>
    <alternativeName>
        <fullName evidence="10">Glycyl-tRNA synthetase beta subunit</fullName>
        <shortName evidence="10">GlyRS</shortName>
    </alternativeName>
</protein>
<dbReference type="InterPro" id="IPR008909">
    <property type="entry name" value="DALR_anticod-bd"/>
</dbReference>
<comment type="similarity">
    <text evidence="2 10">Belongs to the class-II aminoacyl-tRNA synthetase family.</text>
</comment>